<reference evidence="1 2" key="1">
    <citation type="submission" date="2021-01" db="EMBL/GenBank/DDBJ databases">
        <title>Actinoplanes sp. nov. LDG1-01 isolated from lichen.</title>
        <authorList>
            <person name="Saeng-In P."/>
            <person name="Phongsopitanun W."/>
            <person name="Kanchanasin P."/>
            <person name="Yuki M."/>
            <person name="Kudo T."/>
            <person name="Ohkuma M."/>
            <person name="Tanasupawat S."/>
        </authorList>
    </citation>
    <scope>NUCLEOTIDE SEQUENCE [LARGE SCALE GENOMIC DNA]</scope>
    <source>
        <strain evidence="1 2">LDG1-01</strain>
    </source>
</reference>
<evidence type="ECO:0000313" key="2">
    <source>
        <dbReference type="Proteomes" id="UP000598996"/>
    </source>
</evidence>
<sequence>MILGIAVGAALLTGFLFGFLCFKKTNQFCGRCGVTRECPICPAAAPQSGRNNSRSRIMAIRSGVIPAQ</sequence>
<name>A0ABS1VMD6_9ACTN</name>
<dbReference type="RefSeq" id="WP_202991901.1">
    <property type="nucleotide sequence ID" value="NZ_JAENHO010000004.1"/>
</dbReference>
<keyword evidence="2" id="KW-1185">Reference proteome</keyword>
<accession>A0ABS1VMD6</accession>
<organism evidence="1 2">
    <name type="scientific">Paractinoplanes lichenicola</name>
    <dbReference type="NCBI Taxonomy" id="2802976"/>
    <lineage>
        <taxon>Bacteria</taxon>
        <taxon>Bacillati</taxon>
        <taxon>Actinomycetota</taxon>
        <taxon>Actinomycetes</taxon>
        <taxon>Micromonosporales</taxon>
        <taxon>Micromonosporaceae</taxon>
        <taxon>Paractinoplanes</taxon>
    </lineage>
</organism>
<proteinExistence type="predicted"/>
<evidence type="ECO:0008006" key="3">
    <source>
        <dbReference type="Google" id="ProtNLM"/>
    </source>
</evidence>
<evidence type="ECO:0000313" key="1">
    <source>
        <dbReference type="EMBL" id="MBL7255375.1"/>
    </source>
</evidence>
<dbReference type="Proteomes" id="UP000598996">
    <property type="component" value="Unassembled WGS sequence"/>
</dbReference>
<comment type="caution">
    <text evidence="1">The sequence shown here is derived from an EMBL/GenBank/DDBJ whole genome shotgun (WGS) entry which is preliminary data.</text>
</comment>
<dbReference type="EMBL" id="JAENHO010000004">
    <property type="protein sequence ID" value="MBL7255375.1"/>
    <property type="molecule type" value="Genomic_DNA"/>
</dbReference>
<protein>
    <recommendedName>
        <fullName evidence="3">4Fe-4S ferredoxin-type domain-containing protein</fullName>
    </recommendedName>
</protein>
<gene>
    <name evidence="1" type="ORF">JKJ07_13735</name>
</gene>